<dbReference type="OrthoDB" id="1641903at2759"/>
<keyword evidence="3 6" id="KW-0812">Transmembrane</keyword>
<feature type="transmembrane region" description="Helical" evidence="6">
    <location>
        <begin position="183"/>
        <end position="202"/>
    </location>
</feature>
<evidence type="ECO:0000313" key="9">
    <source>
        <dbReference type="WBParaSite" id="HPLM_0001521201-mRNA-1"/>
    </source>
</evidence>
<comment type="similarity">
    <text evidence="2">Belongs to the nucleobase:cation symporter-2 (NCS2) (TC 2.A.40) family.</text>
</comment>
<dbReference type="Proteomes" id="UP000268014">
    <property type="component" value="Unassembled WGS sequence"/>
</dbReference>
<evidence type="ECO:0000313" key="7">
    <source>
        <dbReference type="EMBL" id="VDO55764.1"/>
    </source>
</evidence>
<sequence>MSVAPVTREPLHLRVNEVPSWSEAIMFGFQQAMLCLSGLLVYPFLVSEIVCAGDATVQLRVQLIAATFVSCGIATIIQTTFGLRLCVLHGPAMAFLPPLLAYKALRASECPYTEKDYVDTEIWHERIQEISGSLFIACITFLVIGGTGLAGALARLIGPITIVPLMILLTTSIVPTIEVKLSLHWISLVMLVSVVAMAVYLEEVRIPVIYYSFKKKRTITTRIRLFGQFPYLLSILLVWFVCYLMTITDFEPVGGQARTDKNVTMVVLRESPWFQVPLPGQFGMPKWSMGLCLGYVASCMSSVIENIGAYDLLARVSQQKAPPKNAINRAIMVEGLGSMFASVMGVGTGVTTYAENIALIHVTKVASRTTMQIAGVLLILLGLFTKMAALLASMPDALVGGVLMMGISMIAGVAMSNLKVLLCLGILRESDDK</sequence>
<organism evidence="9">
    <name type="scientific">Haemonchus placei</name>
    <name type="common">Barber's pole worm</name>
    <dbReference type="NCBI Taxonomy" id="6290"/>
    <lineage>
        <taxon>Eukaryota</taxon>
        <taxon>Metazoa</taxon>
        <taxon>Ecdysozoa</taxon>
        <taxon>Nematoda</taxon>
        <taxon>Chromadorea</taxon>
        <taxon>Rhabditida</taxon>
        <taxon>Rhabditina</taxon>
        <taxon>Rhabditomorpha</taxon>
        <taxon>Strongyloidea</taxon>
        <taxon>Trichostrongylidae</taxon>
        <taxon>Haemonchus</taxon>
    </lineage>
</organism>
<reference evidence="9" key="1">
    <citation type="submission" date="2017-02" db="UniProtKB">
        <authorList>
            <consortium name="WormBaseParasite"/>
        </authorList>
    </citation>
    <scope>IDENTIFICATION</scope>
</reference>
<accession>A0A0N4WU97</accession>
<feature type="transmembrane region" description="Helical" evidence="6">
    <location>
        <begin position="63"/>
        <end position="83"/>
    </location>
</feature>
<keyword evidence="5 6" id="KW-0472">Membrane</keyword>
<evidence type="ECO:0000313" key="8">
    <source>
        <dbReference type="Proteomes" id="UP000268014"/>
    </source>
</evidence>
<evidence type="ECO:0000256" key="4">
    <source>
        <dbReference type="ARBA" id="ARBA00022989"/>
    </source>
</evidence>
<feature type="transmembrane region" description="Helical" evidence="6">
    <location>
        <begin position="29"/>
        <end position="51"/>
    </location>
</feature>
<gene>
    <name evidence="7" type="ORF">HPLM_LOCUS15204</name>
</gene>
<dbReference type="InterPro" id="IPR006043">
    <property type="entry name" value="NCS2"/>
</dbReference>
<evidence type="ECO:0000256" key="1">
    <source>
        <dbReference type="ARBA" id="ARBA00004141"/>
    </source>
</evidence>
<dbReference type="OMA" id="TIIQCKG"/>
<keyword evidence="4 6" id="KW-1133">Transmembrane helix</keyword>
<name>A0A0N4WU97_HAEPC</name>
<feature type="transmembrane region" description="Helical" evidence="6">
    <location>
        <begin position="130"/>
        <end position="149"/>
    </location>
</feature>
<feature type="transmembrane region" description="Helical" evidence="6">
    <location>
        <begin position="398"/>
        <end position="427"/>
    </location>
</feature>
<feature type="transmembrane region" description="Helical" evidence="6">
    <location>
        <begin position="373"/>
        <end position="392"/>
    </location>
</feature>
<evidence type="ECO:0000256" key="3">
    <source>
        <dbReference type="ARBA" id="ARBA00022692"/>
    </source>
</evidence>
<dbReference type="WBParaSite" id="HPLM_0001521201-mRNA-1">
    <property type="protein sequence ID" value="HPLM_0001521201-mRNA-1"/>
    <property type="gene ID" value="HPLM_0001521201"/>
</dbReference>
<feature type="transmembrane region" description="Helical" evidence="6">
    <location>
        <begin position="156"/>
        <end position="177"/>
    </location>
</feature>
<reference evidence="7 8" key="2">
    <citation type="submission" date="2018-11" db="EMBL/GenBank/DDBJ databases">
        <authorList>
            <consortium name="Pathogen Informatics"/>
        </authorList>
    </citation>
    <scope>NUCLEOTIDE SEQUENCE [LARGE SCALE GENOMIC DNA]</scope>
    <source>
        <strain evidence="7 8">MHpl1</strain>
    </source>
</reference>
<comment type="subcellular location">
    <subcellularLocation>
        <location evidence="1">Membrane</location>
        <topology evidence="1">Multi-pass membrane protein</topology>
    </subcellularLocation>
</comment>
<dbReference type="STRING" id="6290.A0A0N4WU97"/>
<dbReference type="PANTHER" id="PTHR11119">
    <property type="entry name" value="XANTHINE-URACIL / VITAMIN C PERMEASE FAMILY MEMBER"/>
    <property type="match status" value="1"/>
</dbReference>
<dbReference type="Pfam" id="PF00860">
    <property type="entry name" value="Xan_ur_permease"/>
    <property type="match status" value="1"/>
</dbReference>
<dbReference type="GO" id="GO:0022857">
    <property type="term" value="F:transmembrane transporter activity"/>
    <property type="evidence" value="ECO:0007669"/>
    <property type="project" value="InterPro"/>
</dbReference>
<proteinExistence type="inferred from homology"/>
<evidence type="ECO:0000256" key="6">
    <source>
        <dbReference type="SAM" id="Phobius"/>
    </source>
</evidence>
<dbReference type="AlphaFoldDB" id="A0A0N4WU97"/>
<dbReference type="GO" id="GO:0016020">
    <property type="term" value="C:membrane"/>
    <property type="evidence" value="ECO:0007669"/>
    <property type="project" value="UniProtKB-SubCell"/>
</dbReference>
<dbReference type="EMBL" id="UZAF01018882">
    <property type="protein sequence ID" value="VDO55764.1"/>
    <property type="molecule type" value="Genomic_DNA"/>
</dbReference>
<evidence type="ECO:0000256" key="5">
    <source>
        <dbReference type="ARBA" id="ARBA00023136"/>
    </source>
</evidence>
<feature type="transmembrane region" description="Helical" evidence="6">
    <location>
        <begin position="223"/>
        <end position="246"/>
    </location>
</feature>
<keyword evidence="8" id="KW-1185">Reference proteome</keyword>
<protein>
    <submittedName>
        <fullName evidence="9">Sulfate_transp domain-containing protein</fullName>
    </submittedName>
</protein>
<evidence type="ECO:0000256" key="2">
    <source>
        <dbReference type="ARBA" id="ARBA00008821"/>
    </source>
</evidence>